<dbReference type="EMBL" id="KV427603">
    <property type="protein sequence ID" value="KZV77782.1"/>
    <property type="molecule type" value="Genomic_DNA"/>
</dbReference>
<keyword evidence="1" id="KW-0472">Membrane</keyword>
<organism evidence="2 3">
    <name type="scientific">Exidia glandulosa HHB12029</name>
    <dbReference type="NCBI Taxonomy" id="1314781"/>
    <lineage>
        <taxon>Eukaryota</taxon>
        <taxon>Fungi</taxon>
        <taxon>Dikarya</taxon>
        <taxon>Basidiomycota</taxon>
        <taxon>Agaricomycotina</taxon>
        <taxon>Agaricomycetes</taxon>
        <taxon>Auriculariales</taxon>
        <taxon>Exidiaceae</taxon>
        <taxon>Exidia</taxon>
    </lineage>
</organism>
<dbReference type="InParanoid" id="A0A166M9D4"/>
<name>A0A166M9D4_EXIGL</name>
<keyword evidence="1" id="KW-0812">Transmembrane</keyword>
<accession>A0A166M9D4</accession>
<protein>
    <submittedName>
        <fullName evidence="2">Uncharacterized protein</fullName>
    </submittedName>
</protein>
<evidence type="ECO:0000256" key="1">
    <source>
        <dbReference type="SAM" id="Phobius"/>
    </source>
</evidence>
<dbReference type="OrthoDB" id="5332281at2759"/>
<keyword evidence="1" id="KW-1133">Transmembrane helix</keyword>
<dbReference type="AlphaFoldDB" id="A0A166M9D4"/>
<feature type="transmembrane region" description="Helical" evidence="1">
    <location>
        <begin position="31"/>
        <end position="49"/>
    </location>
</feature>
<evidence type="ECO:0000313" key="3">
    <source>
        <dbReference type="Proteomes" id="UP000077266"/>
    </source>
</evidence>
<reference evidence="2 3" key="1">
    <citation type="journal article" date="2016" name="Mol. Biol. Evol.">
        <title>Comparative Genomics of Early-Diverging Mushroom-Forming Fungi Provides Insights into the Origins of Lignocellulose Decay Capabilities.</title>
        <authorList>
            <person name="Nagy L.G."/>
            <person name="Riley R."/>
            <person name="Tritt A."/>
            <person name="Adam C."/>
            <person name="Daum C."/>
            <person name="Floudas D."/>
            <person name="Sun H."/>
            <person name="Yadav J.S."/>
            <person name="Pangilinan J."/>
            <person name="Larsson K.H."/>
            <person name="Matsuura K."/>
            <person name="Barry K."/>
            <person name="Labutti K."/>
            <person name="Kuo R."/>
            <person name="Ohm R.A."/>
            <person name="Bhattacharya S.S."/>
            <person name="Shirouzu T."/>
            <person name="Yoshinaga Y."/>
            <person name="Martin F.M."/>
            <person name="Grigoriev I.V."/>
            <person name="Hibbett D.S."/>
        </authorList>
    </citation>
    <scope>NUCLEOTIDE SEQUENCE [LARGE SCALE GENOMIC DNA]</scope>
    <source>
        <strain evidence="2 3">HHB12029</strain>
    </source>
</reference>
<proteinExistence type="predicted"/>
<dbReference type="Proteomes" id="UP000077266">
    <property type="component" value="Unassembled WGS sequence"/>
</dbReference>
<gene>
    <name evidence="2" type="ORF">EXIGLDRAFT_784839</name>
</gene>
<evidence type="ECO:0000313" key="2">
    <source>
        <dbReference type="EMBL" id="KZV77782.1"/>
    </source>
</evidence>
<keyword evidence="3" id="KW-1185">Reference proteome</keyword>
<sequence>MRISAGPGSHVEATQIYSVARLVVVLAPTRILEAILGVILLLVSFVAIATPNESALLKPPFTIAAQMSLFATVVCLHVSGSGRCTASYGRTLWTVSSSNSVGGRLRKGTDGDTVWSL</sequence>
<feature type="transmembrane region" description="Helical" evidence="1">
    <location>
        <begin position="61"/>
        <end position="80"/>
    </location>
</feature>